<dbReference type="PANTHER" id="PTHR30055">
    <property type="entry name" value="HTH-TYPE TRANSCRIPTIONAL REGULATOR RUTR"/>
    <property type="match status" value="1"/>
</dbReference>
<evidence type="ECO:0000313" key="7">
    <source>
        <dbReference type="Proteomes" id="UP000218172"/>
    </source>
</evidence>
<dbReference type="SUPFAM" id="SSF46689">
    <property type="entry name" value="Homeodomain-like"/>
    <property type="match status" value="1"/>
</dbReference>
<dbReference type="EMBL" id="NVQR01000050">
    <property type="protein sequence ID" value="PCH61953.1"/>
    <property type="molecule type" value="Genomic_DNA"/>
</dbReference>
<dbReference type="InterPro" id="IPR009057">
    <property type="entry name" value="Homeodomain-like_sf"/>
</dbReference>
<reference evidence="7" key="1">
    <citation type="submission" date="2017-08" db="EMBL/GenBank/DDBJ databases">
        <title>A dynamic microbial community with high functional redundancy inhabits the cold, oxic subseafloor aquifer.</title>
        <authorList>
            <person name="Tully B.J."/>
            <person name="Wheat C.G."/>
            <person name="Glazer B.T."/>
            <person name="Huber J.A."/>
        </authorList>
    </citation>
    <scope>NUCLEOTIDE SEQUENCE [LARGE SCALE GENOMIC DNA]</scope>
</reference>
<dbReference type="Gene3D" id="1.10.357.10">
    <property type="entry name" value="Tetracycline Repressor, domain 2"/>
    <property type="match status" value="1"/>
</dbReference>
<dbReference type="InterPro" id="IPR001647">
    <property type="entry name" value="HTH_TetR"/>
</dbReference>
<evidence type="ECO:0000256" key="4">
    <source>
        <dbReference type="PROSITE-ProRule" id="PRU00335"/>
    </source>
</evidence>
<dbReference type="GO" id="GO:0000976">
    <property type="term" value="F:transcription cis-regulatory region binding"/>
    <property type="evidence" value="ECO:0007669"/>
    <property type="project" value="TreeGrafter"/>
</dbReference>
<keyword evidence="3" id="KW-0804">Transcription</keyword>
<evidence type="ECO:0000256" key="3">
    <source>
        <dbReference type="ARBA" id="ARBA00023163"/>
    </source>
</evidence>
<dbReference type="AlphaFoldDB" id="A0A2A4MPX0"/>
<accession>A0A2A4MPX0</accession>
<dbReference type="PROSITE" id="PS50977">
    <property type="entry name" value="HTH_TETR_2"/>
    <property type="match status" value="1"/>
</dbReference>
<evidence type="ECO:0000313" key="6">
    <source>
        <dbReference type="EMBL" id="PCH61953.1"/>
    </source>
</evidence>
<evidence type="ECO:0000256" key="1">
    <source>
        <dbReference type="ARBA" id="ARBA00023015"/>
    </source>
</evidence>
<feature type="DNA-binding region" description="H-T-H motif" evidence="4">
    <location>
        <begin position="35"/>
        <end position="54"/>
    </location>
</feature>
<proteinExistence type="predicted"/>
<dbReference type="PANTHER" id="PTHR30055:SF234">
    <property type="entry name" value="HTH-TYPE TRANSCRIPTIONAL REGULATOR BETI"/>
    <property type="match status" value="1"/>
</dbReference>
<dbReference type="Pfam" id="PF00440">
    <property type="entry name" value="TetR_N"/>
    <property type="match status" value="1"/>
</dbReference>
<name>A0A2A4MPX0_9GAMM</name>
<gene>
    <name evidence="6" type="ORF">COC19_03665</name>
</gene>
<keyword evidence="2 4" id="KW-0238">DNA-binding</keyword>
<keyword evidence="1" id="KW-0805">Transcription regulation</keyword>
<sequence length="200" mass="21742">MTKSKQASAAANTKQNAVFDAAADVFAQYGFKRTTMNDIAQAVGISRPALYLMFNNKEHLFQGLSTYRINLALKAAKIVLAGEGSVRSRFIDALMAFEKTYSEPVANSPHGAELTDVNMSLAADVMKKGYASLITALAKVLRDAEKSGEVSFQNTPLTHKAFVELLLSSISGIKKKAGTKAEYRKQTQQLAQIFLSTVIK</sequence>
<dbReference type="InterPro" id="IPR050109">
    <property type="entry name" value="HTH-type_TetR-like_transc_reg"/>
</dbReference>
<dbReference type="PRINTS" id="PR00455">
    <property type="entry name" value="HTHTETR"/>
</dbReference>
<dbReference type="Proteomes" id="UP000218172">
    <property type="component" value="Unassembled WGS sequence"/>
</dbReference>
<protein>
    <recommendedName>
        <fullName evidence="5">HTH tetR-type domain-containing protein</fullName>
    </recommendedName>
</protein>
<organism evidence="6 7">
    <name type="scientific">SAR86 cluster bacterium</name>
    <dbReference type="NCBI Taxonomy" id="2030880"/>
    <lineage>
        <taxon>Bacteria</taxon>
        <taxon>Pseudomonadati</taxon>
        <taxon>Pseudomonadota</taxon>
        <taxon>Gammaproteobacteria</taxon>
        <taxon>SAR86 cluster</taxon>
    </lineage>
</organism>
<dbReference type="GO" id="GO:0003700">
    <property type="term" value="F:DNA-binding transcription factor activity"/>
    <property type="evidence" value="ECO:0007669"/>
    <property type="project" value="TreeGrafter"/>
</dbReference>
<feature type="domain" description="HTH tetR-type" evidence="5">
    <location>
        <begin position="12"/>
        <end position="72"/>
    </location>
</feature>
<comment type="caution">
    <text evidence="6">The sequence shown here is derived from an EMBL/GenBank/DDBJ whole genome shotgun (WGS) entry which is preliminary data.</text>
</comment>
<evidence type="ECO:0000256" key="2">
    <source>
        <dbReference type="ARBA" id="ARBA00023125"/>
    </source>
</evidence>
<evidence type="ECO:0000259" key="5">
    <source>
        <dbReference type="PROSITE" id="PS50977"/>
    </source>
</evidence>